<dbReference type="EMBL" id="FRAV01000002">
    <property type="protein sequence ID" value="SHK24469.1"/>
    <property type="molecule type" value="Genomic_DNA"/>
</dbReference>
<evidence type="ECO:0000313" key="3">
    <source>
        <dbReference type="Proteomes" id="UP000184364"/>
    </source>
</evidence>
<keyword evidence="1" id="KW-1133">Transmembrane helix</keyword>
<proteinExistence type="predicted"/>
<accession>A0A1M6QW23</accession>
<organism evidence="2 3">
    <name type="scientific">Chryseobacterium polytrichastri</name>
    <dbReference type="NCBI Taxonomy" id="1302687"/>
    <lineage>
        <taxon>Bacteria</taxon>
        <taxon>Pseudomonadati</taxon>
        <taxon>Bacteroidota</taxon>
        <taxon>Flavobacteriia</taxon>
        <taxon>Flavobacteriales</taxon>
        <taxon>Weeksellaceae</taxon>
        <taxon>Chryseobacterium group</taxon>
        <taxon>Chryseobacterium</taxon>
    </lineage>
</organism>
<dbReference type="STRING" id="1302687.SAMN05444267_1002112"/>
<feature type="transmembrane region" description="Helical" evidence="1">
    <location>
        <begin position="5"/>
        <end position="27"/>
    </location>
</feature>
<protein>
    <submittedName>
        <fullName evidence="2">Uncharacterized protein</fullName>
    </submittedName>
</protein>
<gene>
    <name evidence="2" type="ORF">SAMN05444267_1002112</name>
</gene>
<feature type="transmembrane region" description="Helical" evidence="1">
    <location>
        <begin position="156"/>
        <end position="180"/>
    </location>
</feature>
<keyword evidence="1" id="KW-0472">Membrane</keyword>
<keyword evidence="3" id="KW-1185">Reference proteome</keyword>
<dbReference type="AlphaFoldDB" id="A0A1M6QW23"/>
<feature type="transmembrane region" description="Helical" evidence="1">
    <location>
        <begin position="117"/>
        <end position="136"/>
    </location>
</feature>
<feature type="transmembrane region" description="Helical" evidence="1">
    <location>
        <begin position="92"/>
        <end position="110"/>
    </location>
</feature>
<evidence type="ECO:0000256" key="1">
    <source>
        <dbReference type="SAM" id="Phobius"/>
    </source>
</evidence>
<reference evidence="3" key="1">
    <citation type="submission" date="2016-11" db="EMBL/GenBank/DDBJ databases">
        <authorList>
            <person name="Varghese N."/>
            <person name="Submissions S."/>
        </authorList>
    </citation>
    <scope>NUCLEOTIDE SEQUENCE [LARGE SCALE GENOMIC DNA]</scope>
    <source>
        <strain evidence="3">DSM 26899</strain>
    </source>
</reference>
<dbReference type="Proteomes" id="UP000184364">
    <property type="component" value="Unassembled WGS sequence"/>
</dbReference>
<sequence length="187" mass="21942">MKKNFLIQITLGVLITMIYFIVLYYNAFLDDYCFDFNDCREIIIYNLIKILLLFLLANSVWLFNIQKIKTVLLLISNLLFFSFFIIGNEAFFCTPFILSIVLFHLIYVNIHEKNMTYLVISNIIIFILLNFMYLSFEEFLSGIPFSLEEIKKSGNLFGNYILISGGAMTFLTISSLLITFRKNRKSF</sequence>
<keyword evidence="1" id="KW-0812">Transmembrane</keyword>
<dbReference type="OrthoDB" id="9855692at2"/>
<feature type="transmembrane region" description="Helical" evidence="1">
    <location>
        <begin position="70"/>
        <end position="86"/>
    </location>
</feature>
<dbReference type="RefSeq" id="WP_073290360.1">
    <property type="nucleotide sequence ID" value="NZ_FRAV01000002.1"/>
</dbReference>
<feature type="transmembrane region" description="Helical" evidence="1">
    <location>
        <begin position="42"/>
        <end position="63"/>
    </location>
</feature>
<name>A0A1M6QW23_9FLAO</name>
<evidence type="ECO:0000313" key="2">
    <source>
        <dbReference type="EMBL" id="SHK24469.1"/>
    </source>
</evidence>